<organism evidence="4 5">
    <name type="scientific">Diversispora eburnea</name>
    <dbReference type="NCBI Taxonomy" id="1213867"/>
    <lineage>
        <taxon>Eukaryota</taxon>
        <taxon>Fungi</taxon>
        <taxon>Fungi incertae sedis</taxon>
        <taxon>Mucoromycota</taxon>
        <taxon>Glomeromycotina</taxon>
        <taxon>Glomeromycetes</taxon>
        <taxon>Diversisporales</taxon>
        <taxon>Diversisporaceae</taxon>
        <taxon>Diversispora</taxon>
    </lineage>
</organism>
<reference evidence="4" key="1">
    <citation type="submission" date="2021-06" db="EMBL/GenBank/DDBJ databases">
        <authorList>
            <person name="Kallberg Y."/>
            <person name="Tangrot J."/>
            <person name="Rosling A."/>
        </authorList>
    </citation>
    <scope>NUCLEOTIDE SEQUENCE</scope>
    <source>
        <strain evidence="4">AZ414A</strain>
    </source>
</reference>
<comment type="caution">
    <text evidence="4">The sequence shown here is derived from an EMBL/GenBank/DDBJ whole genome shotgun (WGS) entry which is preliminary data.</text>
</comment>
<dbReference type="Pfam" id="PF14638">
    <property type="entry name" value="FNIP_C"/>
    <property type="match status" value="1"/>
</dbReference>
<feature type="region of interest" description="Disordered" evidence="1">
    <location>
        <begin position="130"/>
        <end position="154"/>
    </location>
</feature>
<feature type="region of interest" description="Disordered" evidence="1">
    <location>
        <begin position="533"/>
        <end position="563"/>
    </location>
</feature>
<dbReference type="Proteomes" id="UP000789706">
    <property type="component" value="Unassembled WGS sequence"/>
</dbReference>
<dbReference type="PANTHER" id="PTHR21634:SF9">
    <property type="entry name" value="RE13835P"/>
    <property type="match status" value="1"/>
</dbReference>
<feature type="compositionally biased region" description="Low complexity" evidence="1">
    <location>
        <begin position="189"/>
        <end position="198"/>
    </location>
</feature>
<dbReference type="PANTHER" id="PTHR21634">
    <property type="entry name" value="RE13835P"/>
    <property type="match status" value="1"/>
</dbReference>
<sequence>MKKNILKLYWKLTHTGDKAKLTIFDSENCLDYSSSSSGNNKNDNQKHSNFSNINTELSSHSCSSSTITSISSSISSWRNEDKRKSSDYVNKSSSNTLPPSFNTFNRNSMGHQRKVSHNIDLIGEMINSFNSNSPGRRSSFSSTNSDASISSNTIINSNTVGGSYELSTRRIFYDDCSESSDDESFRNVPSSYISPSPSSILSAASASTSLSSSYSYSTSPRNTFNTRRIRRFSQTSMENGIFNPTPLPGTSNYNMNNYSYDNNNHNNNVNVNNISIKLPARSLMYSVGVVISLEDNQLLEEFIFSHFALLENKLHQLQSYAFRILSHLLKKSSSPSSINGPNSIFCQPSRQKISISPLVALMIQHEPLWLEAVKRFKNSIYQLYSTPRIQEPLWLNISTFPQKRNLLAKCLLDELSYLLEKFDEKRTNYVLMHHLSWVPTVAPTADFEEGIRKNLFYDPLWAQLGDLYGSIGTPSTMSRTIIVGNDDAKNAVRRILFVLSYFIRCNEVYENVENMIPLDGQNSLMKESNIEKTKENGENIKNSENSNKIEGRNHANHSENGKTSDQLFAKSYGRSLMVGCCDTYMSDFVLMGLPKYDFQESLEADLKESLKMQPFSLQDPVSRSVCILGQINSSNCSVSVLGYDAYGNNNGKNSPASIQGDHIRNGDGYVIPLQTSNYIFNMLHQCIELYTKMGLPAESCIEYMEDQLRILYYKAVMHKKLLNTTIATTTTNPTSGVGSISISSPLMFSKVADDIVPINILETLSLQQSDLQLIHAINFVQ</sequence>
<dbReference type="InterPro" id="IPR028086">
    <property type="entry name" value="FNIP_C_dom"/>
</dbReference>
<dbReference type="Pfam" id="PF14637">
    <property type="entry name" value="FNIP_M"/>
    <property type="match status" value="1"/>
</dbReference>
<dbReference type="OrthoDB" id="10051712at2759"/>
<dbReference type="AlphaFoldDB" id="A0A9N9C2X7"/>
<evidence type="ECO:0000259" key="3">
    <source>
        <dbReference type="Pfam" id="PF14638"/>
    </source>
</evidence>
<feature type="domain" description="Folliculin-interacting protein C-terminal" evidence="3">
    <location>
        <begin position="563"/>
        <end position="731"/>
    </location>
</feature>
<dbReference type="EMBL" id="CAJVPK010001396">
    <property type="protein sequence ID" value="CAG8585020.1"/>
    <property type="molecule type" value="Genomic_DNA"/>
</dbReference>
<feature type="domain" description="Folliculin-interacting protein middle" evidence="2">
    <location>
        <begin position="286"/>
        <end position="508"/>
    </location>
</feature>
<evidence type="ECO:0000313" key="4">
    <source>
        <dbReference type="EMBL" id="CAG8585020.1"/>
    </source>
</evidence>
<dbReference type="GO" id="GO:0051087">
    <property type="term" value="F:protein-folding chaperone binding"/>
    <property type="evidence" value="ECO:0007669"/>
    <property type="project" value="TreeGrafter"/>
</dbReference>
<proteinExistence type="predicted"/>
<feature type="region of interest" description="Disordered" evidence="1">
    <location>
        <begin position="179"/>
        <end position="198"/>
    </location>
</feature>
<dbReference type="GO" id="GO:0042030">
    <property type="term" value="F:ATPase inhibitor activity"/>
    <property type="evidence" value="ECO:0007669"/>
    <property type="project" value="TreeGrafter"/>
</dbReference>
<gene>
    <name evidence="4" type="ORF">DEBURN_LOCUS8763</name>
</gene>
<name>A0A9N9C2X7_9GLOM</name>
<feature type="compositionally biased region" description="Basic and acidic residues" evidence="1">
    <location>
        <begin position="547"/>
        <end position="562"/>
    </location>
</feature>
<dbReference type="InterPro" id="IPR028085">
    <property type="entry name" value="FNIP_mid_dom"/>
</dbReference>
<protein>
    <submittedName>
        <fullName evidence="4">2221_t:CDS:1</fullName>
    </submittedName>
</protein>
<feature type="region of interest" description="Disordered" evidence="1">
    <location>
        <begin position="85"/>
        <end position="109"/>
    </location>
</feature>
<evidence type="ECO:0000256" key="1">
    <source>
        <dbReference type="SAM" id="MobiDB-lite"/>
    </source>
</evidence>
<keyword evidence="5" id="KW-1185">Reference proteome</keyword>
<dbReference type="GO" id="GO:0005737">
    <property type="term" value="C:cytoplasm"/>
    <property type="evidence" value="ECO:0007669"/>
    <property type="project" value="TreeGrafter"/>
</dbReference>
<accession>A0A9N9C2X7</accession>
<feature type="compositionally biased region" description="Polar residues" evidence="1">
    <location>
        <begin position="87"/>
        <end position="109"/>
    </location>
</feature>
<evidence type="ECO:0000259" key="2">
    <source>
        <dbReference type="Pfam" id="PF14637"/>
    </source>
</evidence>
<evidence type="ECO:0000313" key="5">
    <source>
        <dbReference type="Proteomes" id="UP000789706"/>
    </source>
</evidence>